<accession>A0A4Y8UKJ0</accession>
<dbReference type="PANTHER" id="PTHR15032">
    <property type="entry name" value="N-ACYL-PHOSPHATIDYLETHANOLAMINE-HYDROLYZING PHOSPHOLIPASE D"/>
    <property type="match status" value="1"/>
</dbReference>
<comment type="caution">
    <text evidence="2">The sequence shown here is derived from an EMBL/GenBank/DDBJ whole genome shotgun (WGS) entry which is preliminary data.</text>
</comment>
<dbReference type="GO" id="GO:0005737">
    <property type="term" value="C:cytoplasm"/>
    <property type="evidence" value="ECO:0007669"/>
    <property type="project" value="TreeGrafter"/>
</dbReference>
<dbReference type="SUPFAM" id="SSF56281">
    <property type="entry name" value="Metallo-hydrolase/oxidoreductase"/>
    <property type="match status" value="1"/>
</dbReference>
<dbReference type="EMBL" id="SPIA01000001">
    <property type="protein sequence ID" value="TFH69366.1"/>
    <property type="molecule type" value="Genomic_DNA"/>
</dbReference>
<dbReference type="InterPro" id="IPR036866">
    <property type="entry name" value="RibonucZ/Hydroxyglut_hydro"/>
</dbReference>
<dbReference type="GO" id="GO:0008270">
    <property type="term" value="F:zinc ion binding"/>
    <property type="evidence" value="ECO:0007669"/>
    <property type="project" value="InterPro"/>
</dbReference>
<dbReference type="Proteomes" id="UP000298133">
    <property type="component" value="Unassembled WGS sequence"/>
</dbReference>
<keyword evidence="2" id="KW-0378">Hydrolase</keyword>
<dbReference type="GO" id="GO:0070290">
    <property type="term" value="F:N-acylphosphatidylethanolamine-specific phospholipase D activity"/>
    <property type="evidence" value="ECO:0007669"/>
    <property type="project" value="InterPro"/>
</dbReference>
<dbReference type="AlphaFoldDB" id="A0A4Y8UKJ0"/>
<dbReference type="InterPro" id="IPR024884">
    <property type="entry name" value="NAPE-PLD"/>
</dbReference>
<organism evidence="2 3">
    <name type="scientific">Gammaproteobacteria bacterium LSUCC0057</name>
    <dbReference type="NCBI Taxonomy" id="2559237"/>
    <lineage>
        <taxon>Bacteria</taxon>
        <taxon>Pseudomonadati</taxon>
        <taxon>Pseudomonadota</taxon>
        <taxon>Gammaproteobacteria</taxon>
        <taxon>Cellvibrionales</taxon>
        <taxon>Porticoccaceae</taxon>
        <taxon>SAR92 clade</taxon>
    </lineage>
</organism>
<reference evidence="2 3" key="1">
    <citation type="submission" date="2019-03" db="EMBL/GenBank/DDBJ databases">
        <title>Draft genome of Gammaproteobacteria bacterium LSUCC0057, a member of the SAR92 clade.</title>
        <authorList>
            <person name="Lanclos V.C."/>
            <person name="Doiron C."/>
            <person name="Henson M.W."/>
            <person name="Thrash J.C."/>
        </authorList>
    </citation>
    <scope>NUCLEOTIDE SEQUENCE [LARGE SCALE GENOMIC DNA]</scope>
    <source>
        <strain evidence="2 3">LSUCC0057</strain>
    </source>
</reference>
<dbReference type="PIRSF" id="PIRSF038896">
    <property type="entry name" value="NAPE-PLD"/>
    <property type="match status" value="1"/>
</dbReference>
<keyword evidence="3" id="KW-1185">Reference proteome</keyword>
<evidence type="ECO:0000313" key="3">
    <source>
        <dbReference type="Proteomes" id="UP000298133"/>
    </source>
</evidence>
<gene>
    <name evidence="2" type="ORF">E3W66_04170</name>
</gene>
<dbReference type="InterPro" id="IPR001279">
    <property type="entry name" value="Metallo-B-lactamas"/>
</dbReference>
<name>A0A4Y8UKJ0_9GAMM</name>
<proteinExistence type="predicted"/>
<dbReference type="OrthoDB" id="9805728at2"/>
<feature type="domain" description="Metallo-beta-lactamase" evidence="1">
    <location>
        <begin position="88"/>
        <end position="285"/>
    </location>
</feature>
<protein>
    <submittedName>
        <fullName evidence="2">MBL fold metallo-hydrolase</fullName>
    </submittedName>
</protein>
<sequence>MLGTLLATLGLAVSLQGCSVAETFSNSDPAAKQKSFYEFLKWRVTKEPAPPRIAIERSDQWQQLQANASNYAVWIGHATYLINNGDVTVLTDPIFSKRASPVSWAGPERLIAPAIPLASLPAIDVVVISHNHYDHLDIPSLQALAAANPALQVLVPQGDRELLARAGIANVTEFRWWQTTRINDTEFTFTPVQHWSSRGLTDRNRSWWGGWYMHHPQLDLYHAGDTGYSQDFIATRERLGAPDFAFIPIGAYSPRWFMQNQHINPEEALQVALDLGVTKAFGMHWGTFILTDEPVREPKAELNRLTQAQQMEDFFTAPVPGEILPLLRKLP</sequence>
<dbReference type="Pfam" id="PF12706">
    <property type="entry name" value="Lactamase_B_2"/>
    <property type="match status" value="1"/>
</dbReference>
<dbReference type="PANTHER" id="PTHR15032:SF36">
    <property type="entry name" value="METALLO-BETA-LACTAMASE DOMAIN-CONTAINING PROTEIN"/>
    <property type="match status" value="1"/>
</dbReference>
<evidence type="ECO:0000259" key="1">
    <source>
        <dbReference type="Pfam" id="PF12706"/>
    </source>
</evidence>
<dbReference type="Gene3D" id="3.60.15.10">
    <property type="entry name" value="Ribonuclease Z/Hydroxyacylglutathione hydrolase-like"/>
    <property type="match status" value="1"/>
</dbReference>
<evidence type="ECO:0000313" key="2">
    <source>
        <dbReference type="EMBL" id="TFH69366.1"/>
    </source>
</evidence>